<comment type="similarity">
    <text evidence="2">Belongs to the YajC family.</text>
</comment>
<name>A0ABY7WDS9_9SPHI</name>
<accession>A0ABY7WDS9</accession>
<dbReference type="SMART" id="SM01323">
    <property type="entry name" value="YajC"/>
    <property type="match status" value="1"/>
</dbReference>
<keyword evidence="9" id="KW-0811">Translocation</keyword>
<keyword evidence="6 11" id="KW-0812">Transmembrane</keyword>
<keyword evidence="7" id="KW-0653">Protein transport</keyword>
<evidence type="ECO:0000256" key="2">
    <source>
        <dbReference type="ARBA" id="ARBA00006742"/>
    </source>
</evidence>
<protein>
    <recommendedName>
        <fullName evidence="3">Sec translocon accessory complex subunit YajC</fullName>
    </recommendedName>
</protein>
<gene>
    <name evidence="12" type="primary">yajC</name>
    <name evidence="12" type="ORF">PQ465_16070</name>
</gene>
<evidence type="ECO:0000313" key="12">
    <source>
        <dbReference type="EMBL" id="WDF67806.1"/>
    </source>
</evidence>
<organism evidence="12 13">
    <name type="scientific">Sphingobacterium oryzagri</name>
    <dbReference type="NCBI Taxonomy" id="3025669"/>
    <lineage>
        <taxon>Bacteria</taxon>
        <taxon>Pseudomonadati</taxon>
        <taxon>Bacteroidota</taxon>
        <taxon>Sphingobacteriia</taxon>
        <taxon>Sphingobacteriales</taxon>
        <taxon>Sphingobacteriaceae</taxon>
        <taxon>Sphingobacterium</taxon>
    </lineage>
</organism>
<dbReference type="PRINTS" id="PR01853">
    <property type="entry name" value="YAJCTRNLCASE"/>
</dbReference>
<keyword evidence="10 11" id="KW-0472">Membrane</keyword>
<dbReference type="Proteomes" id="UP001221558">
    <property type="component" value="Chromosome"/>
</dbReference>
<dbReference type="EMBL" id="CP117880">
    <property type="protein sequence ID" value="WDF67806.1"/>
    <property type="molecule type" value="Genomic_DNA"/>
</dbReference>
<evidence type="ECO:0000256" key="5">
    <source>
        <dbReference type="ARBA" id="ARBA00022475"/>
    </source>
</evidence>
<evidence type="ECO:0000256" key="7">
    <source>
        <dbReference type="ARBA" id="ARBA00022927"/>
    </source>
</evidence>
<evidence type="ECO:0000256" key="11">
    <source>
        <dbReference type="SAM" id="Phobius"/>
    </source>
</evidence>
<keyword evidence="4" id="KW-0813">Transport</keyword>
<comment type="subcellular location">
    <subcellularLocation>
        <location evidence="1">Cell membrane</location>
        <topology evidence="1">Single-pass membrane protein</topology>
    </subcellularLocation>
</comment>
<keyword evidence="13" id="KW-1185">Reference proteome</keyword>
<evidence type="ECO:0000313" key="13">
    <source>
        <dbReference type="Proteomes" id="UP001221558"/>
    </source>
</evidence>
<sequence length="107" mass="11946">MITTLLQAQTGLGQFQTFLPMILIIVVFYFFMIRPQMKKQKDHKKYIEELGVNSKVVTTAGIHGRIVEVSETTFLVDVGSGVRIRFDKTAIALDASKAANNTEAVKK</sequence>
<evidence type="ECO:0000256" key="1">
    <source>
        <dbReference type="ARBA" id="ARBA00004162"/>
    </source>
</evidence>
<reference evidence="12 13" key="1">
    <citation type="submission" date="2023-02" db="EMBL/GenBank/DDBJ databases">
        <title>Genome sequence of Sphingobacterium sp. KACC 22765.</title>
        <authorList>
            <person name="Kim S."/>
            <person name="Heo J."/>
            <person name="Kwon S.-W."/>
        </authorList>
    </citation>
    <scope>NUCLEOTIDE SEQUENCE [LARGE SCALE GENOMIC DNA]</scope>
    <source>
        <strain evidence="12 13">KACC 22765</strain>
    </source>
</reference>
<feature type="transmembrane region" description="Helical" evidence="11">
    <location>
        <begin position="12"/>
        <end position="31"/>
    </location>
</feature>
<evidence type="ECO:0000256" key="3">
    <source>
        <dbReference type="ARBA" id="ARBA00014962"/>
    </source>
</evidence>
<dbReference type="PANTHER" id="PTHR33909">
    <property type="entry name" value="SEC TRANSLOCON ACCESSORY COMPLEX SUBUNIT YAJC"/>
    <property type="match status" value="1"/>
</dbReference>
<dbReference type="PANTHER" id="PTHR33909:SF1">
    <property type="entry name" value="SEC TRANSLOCON ACCESSORY COMPLEX SUBUNIT YAJC"/>
    <property type="match status" value="1"/>
</dbReference>
<evidence type="ECO:0000256" key="6">
    <source>
        <dbReference type="ARBA" id="ARBA00022692"/>
    </source>
</evidence>
<keyword evidence="8 11" id="KW-1133">Transmembrane helix</keyword>
<dbReference type="NCBIfam" id="TIGR00739">
    <property type="entry name" value="yajC"/>
    <property type="match status" value="1"/>
</dbReference>
<dbReference type="RefSeq" id="WP_274266533.1">
    <property type="nucleotide sequence ID" value="NZ_CP117880.1"/>
</dbReference>
<dbReference type="InterPro" id="IPR003849">
    <property type="entry name" value="Preprotein_translocase_YajC"/>
</dbReference>
<dbReference type="Pfam" id="PF02699">
    <property type="entry name" value="YajC"/>
    <property type="match status" value="1"/>
</dbReference>
<keyword evidence="5" id="KW-1003">Cell membrane</keyword>
<evidence type="ECO:0000256" key="9">
    <source>
        <dbReference type="ARBA" id="ARBA00023010"/>
    </source>
</evidence>
<evidence type="ECO:0000256" key="8">
    <source>
        <dbReference type="ARBA" id="ARBA00022989"/>
    </source>
</evidence>
<proteinExistence type="inferred from homology"/>
<evidence type="ECO:0000256" key="4">
    <source>
        <dbReference type="ARBA" id="ARBA00022448"/>
    </source>
</evidence>
<evidence type="ECO:0000256" key="10">
    <source>
        <dbReference type="ARBA" id="ARBA00023136"/>
    </source>
</evidence>